<keyword evidence="6" id="KW-0418">Kinase</keyword>
<dbReference type="InterPro" id="IPR000719">
    <property type="entry name" value="Prot_kinase_dom"/>
</dbReference>
<dbReference type="GO" id="GO:0005524">
    <property type="term" value="F:ATP binding"/>
    <property type="evidence" value="ECO:0007669"/>
    <property type="project" value="UniProtKB-UniRule"/>
</dbReference>
<evidence type="ECO:0000256" key="1">
    <source>
        <dbReference type="ARBA" id="ARBA00022741"/>
    </source>
</evidence>
<dbReference type="VEuPathDB" id="TrichDB:TRFO_07994"/>
<dbReference type="SUPFAM" id="SSF56112">
    <property type="entry name" value="Protein kinase-like (PK-like)"/>
    <property type="match status" value="1"/>
</dbReference>
<dbReference type="InterPro" id="IPR011009">
    <property type="entry name" value="Kinase-like_dom_sf"/>
</dbReference>
<dbReference type="PROSITE" id="PS50011">
    <property type="entry name" value="PROTEIN_KINASE_DOM"/>
    <property type="match status" value="1"/>
</dbReference>
<evidence type="ECO:0000256" key="2">
    <source>
        <dbReference type="ARBA" id="ARBA00022840"/>
    </source>
</evidence>
<dbReference type="GeneID" id="94828735"/>
<dbReference type="OrthoDB" id="68483at2759"/>
<dbReference type="PANTHER" id="PTHR24348">
    <property type="entry name" value="SERINE/THREONINE-PROTEIN KINASE UNC-51-RELATED"/>
    <property type="match status" value="1"/>
</dbReference>
<dbReference type="EMBL" id="MLAK01000960">
    <property type="protein sequence ID" value="OHT00327.1"/>
    <property type="molecule type" value="Genomic_DNA"/>
</dbReference>
<dbReference type="SMART" id="SM00220">
    <property type="entry name" value="S_TKc"/>
    <property type="match status" value="1"/>
</dbReference>
<protein>
    <submittedName>
        <fullName evidence="6">CAMK family protein kinase</fullName>
    </submittedName>
</protein>
<dbReference type="Proteomes" id="UP000179807">
    <property type="component" value="Unassembled WGS sequence"/>
</dbReference>
<comment type="caution">
    <text evidence="6">The sequence shown here is derived from an EMBL/GenBank/DDBJ whole genome shotgun (WGS) entry which is preliminary data.</text>
</comment>
<dbReference type="FunFam" id="1.10.510.10:FF:000571">
    <property type="entry name" value="Maternal embryonic leucine zipper kinase"/>
    <property type="match status" value="1"/>
</dbReference>
<dbReference type="InterPro" id="IPR045269">
    <property type="entry name" value="Atg1-like"/>
</dbReference>
<feature type="binding site" evidence="3">
    <location>
        <position position="72"/>
    </location>
    <ligand>
        <name>ATP</name>
        <dbReference type="ChEBI" id="CHEBI:30616"/>
    </ligand>
</feature>
<dbReference type="Gene3D" id="1.10.510.10">
    <property type="entry name" value="Transferase(Phosphotransferase) domain 1"/>
    <property type="match status" value="1"/>
</dbReference>
<dbReference type="PANTHER" id="PTHR24348:SF68">
    <property type="entry name" value="SERINE_THREONINE-PROTEIN KINASE ATG1C"/>
    <property type="match status" value="1"/>
</dbReference>
<dbReference type="GO" id="GO:0010506">
    <property type="term" value="P:regulation of autophagy"/>
    <property type="evidence" value="ECO:0007669"/>
    <property type="project" value="InterPro"/>
</dbReference>
<evidence type="ECO:0000259" key="5">
    <source>
        <dbReference type="PROSITE" id="PS50011"/>
    </source>
</evidence>
<name>A0A1J4JMJ0_9EUKA</name>
<proteinExistence type="inferred from homology"/>
<dbReference type="Pfam" id="PF00069">
    <property type="entry name" value="Pkinase"/>
    <property type="match status" value="1"/>
</dbReference>
<evidence type="ECO:0000313" key="6">
    <source>
        <dbReference type="EMBL" id="OHT00327.1"/>
    </source>
</evidence>
<comment type="similarity">
    <text evidence="4">Belongs to the protein kinase superfamily.</text>
</comment>
<dbReference type="RefSeq" id="XP_068353463.1">
    <property type="nucleotide sequence ID" value="XM_068494031.1"/>
</dbReference>
<evidence type="ECO:0000313" key="7">
    <source>
        <dbReference type="Proteomes" id="UP000179807"/>
    </source>
</evidence>
<gene>
    <name evidence="6" type="ORF">TRFO_07994</name>
</gene>
<sequence length="364" mass="41380">MMNNKLTRVGSIPLFSGRQTLDIHYTKKKTMKKVNQYYLLKSIGEGSFAKVFLGYEKINKDNEEYGEYYALKKVLLSTLSKSITGISQLEQEVEIMRKLKHPNIISMKEVIHVPHQTAVYMVLQYADCGSLDDLLKMGENFSDEQIRYMFKQIVDGVNYLHENQLVHQDLKPANIMLDSSGAVLISDFSVGHSFQNAAVYVGSPAFQAPEVIGADDEDFGEYEPGKEDIWSLGVTLYLMVYGELPFPGETSFEIFTSIKNAVFERPIIDNDDGFWDLLQGMLTYNQHDRFDIKQVLQSKYVAEAQYVDLELASKAKPKPVFDPKVKAVEVKGRVCHDGYCFTKSDKSYHTMLTSQSLPFRSPFG</sequence>
<keyword evidence="1 3" id="KW-0547">Nucleotide-binding</keyword>
<evidence type="ECO:0000256" key="3">
    <source>
        <dbReference type="PROSITE-ProRule" id="PRU10141"/>
    </source>
</evidence>
<dbReference type="GO" id="GO:0004674">
    <property type="term" value="F:protein serine/threonine kinase activity"/>
    <property type="evidence" value="ECO:0007669"/>
    <property type="project" value="UniProtKB-KW"/>
</dbReference>
<organism evidence="6 7">
    <name type="scientific">Tritrichomonas foetus</name>
    <dbReference type="NCBI Taxonomy" id="1144522"/>
    <lineage>
        <taxon>Eukaryota</taxon>
        <taxon>Metamonada</taxon>
        <taxon>Parabasalia</taxon>
        <taxon>Tritrichomonadida</taxon>
        <taxon>Tritrichomonadidae</taxon>
        <taxon>Tritrichomonas</taxon>
    </lineage>
</organism>
<accession>A0A1J4JMJ0</accession>
<dbReference type="InterPro" id="IPR017441">
    <property type="entry name" value="Protein_kinase_ATP_BS"/>
</dbReference>
<dbReference type="PROSITE" id="PS00108">
    <property type="entry name" value="PROTEIN_KINASE_ST"/>
    <property type="match status" value="1"/>
</dbReference>
<dbReference type="AlphaFoldDB" id="A0A1J4JMJ0"/>
<reference evidence="6" key="1">
    <citation type="submission" date="2016-10" db="EMBL/GenBank/DDBJ databases">
        <authorList>
            <person name="Benchimol M."/>
            <person name="Almeida L.G."/>
            <person name="Vasconcelos A.T."/>
            <person name="Perreira-Neves A."/>
            <person name="Rosa I.A."/>
            <person name="Tasca T."/>
            <person name="Bogo M.R."/>
            <person name="de Souza W."/>
        </authorList>
    </citation>
    <scope>NUCLEOTIDE SEQUENCE [LARGE SCALE GENOMIC DNA]</scope>
    <source>
        <strain evidence="6">K</strain>
    </source>
</reference>
<keyword evidence="2 3" id="KW-0067">ATP-binding</keyword>
<dbReference type="GO" id="GO:0005737">
    <property type="term" value="C:cytoplasm"/>
    <property type="evidence" value="ECO:0007669"/>
    <property type="project" value="TreeGrafter"/>
</dbReference>
<keyword evidence="7" id="KW-1185">Reference proteome</keyword>
<evidence type="ECO:0000256" key="4">
    <source>
        <dbReference type="RuleBase" id="RU000304"/>
    </source>
</evidence>
<dbReference type="PROSITE" id="PS00107">
    <property type="entry name" value="PROTEIN_KINASE_ATP"/>
    <property type="match status" value="1"/>
</dbReference>
<keyword evidence="4" id="KW-0723">Serine/threonine-protein kinase</keyword>
<feature type="domain" description="Protein kinase" evidence="5">
    <location>
        <begin position="37"/>
        <end position="301"/>
    </location>
</feature>
<keyword evidence="6" id="KW-0808">Transferase</keyword>
<dbReference type="CDD" id="cd14008">
    <property type="entry name" value="STKc_LKB1_CaMKK"/>
    <property type="match status" value="1"/>
</dbReference>
<dbReference type="InterPro" id="IPR008271">
    <property type="entry name" value="Ser/Thr_kinase_AS"/>
</dbReference>